<evidence type="ECO:0000259" key="1">
    <source>
        <dbReference type="Pfam" id="PF14279"/>
    </source>
</evidence>
<dbReference type="RefSeq" id="WP_096831466.1">
    <property type="nucleotide sequence ID" value="NZ_NXIB02000008.1"/>
</dbReference>
<feature type="domain" description="HNH endonuclease 5" evidence="1">
    <location>
        <begin position="22"/>
        <end position="73"/>
    </location>
</feature>
<dbReference type="InterPro" id="IPR029471">
    <property type="entry name" value="HNH_5"/>
</dbReference>
<organism evidence="2 3">
    <name type="scientific">Tychonema bourrellyi FEM_GT703</name>
    <dbReference type="NCBI Taxonomy" id="2040638"/>
    <lineage>
        <taxon>Bacteria</taxon>
        <taxon>Bacillati</taxon>
        <taxon>Cyanobacteriota</taxon>
        <taxon>Cyanophyceae</taxon>
        <taxon>Oscillatoriophycideae</taxon>
        <taxon>Oscillatoriales</taxon>
        <taxon>Microcoleaceae</taxon>
        <taxon>Tychonema</taxon>
    </lineage>
</organism>
<keyword evidence="2" id="KW-0540">Nuclease</keyword>
<keyword evidence="2" id="KW-0255">Endonuclease</keyword>
<dbReference type="AlphaFoldDB" id="A0A2G4F5C2"/>
<reference evidence="2" key="1">
    <citation type="submission" date="2017-10" db="EMBL/GenBank/DDBJ databases">
        <title>Draft genome sequence of the planktic cyanobacteria Tychonema bourrellyi isolated from alpine lentic freshwater.</title>
        <authorList>
            <person name="Tett A."/>
            <person name="Armanini F."/>
            <person name="Asnicar F."/>
            <person name="Boscaini A."/>
            <person name="Pasolli E."/>
            <person name="Zolfo M."/>
            <person name="Donati C."/>
            <person name="Salmaso N."/>
            <person name="Segata N."/>
        </authorList>
    </citation>
    <scope>NUCLEOTIDE SEQUENCE</scope>
    <source>
        <strain evidence="2">FEM_GT703</strain>
    </source>
</reference>
<evidence type="ECO:0000313" key="2">
    <source>
        <dbReference type="EMBL" id="PHX56984.1"/>
    </source>
</evidence>
<dbReference type="GO" id="GO:0004519">
    <property type="term" value="F:endonuclease activity"/>
    <property type="evidence" value="ECO:0007669"/>
    <property type="project" value="UniProtKB-KW"/>
</dbReference>
<dbReference type="EMBL" id="NXIB02000008">
    <property type="protein sequence ID" value="PHX56984.1"/>
    <property type="molecule type" value="Genomic_DNA"/>
</dbReference>
<comment type="caution">
    <text evidence="2">The sequence shown here is derived from an EMBL/GenBank/DDBJ whole genome shotgun (WGS) entry which is preliminary data.</text>
</comment>
<dbReference type="OrthoDB" id="583609at2"/>
<keyword evidence="2" id="KW-0378">Hydrolase</keyword>
<evidence type="ECO:0000313" key="3">
    <source>
        <dbReference type="Proteomes" id="UP000226442"/>
    </source>
</evidence>
<sequence>MAAPKSPSSGAFNNTFSKISECYICNKNIVPKEIYNEHIILNSLGGRLKSKSLICRQCASKLDKIDAALSRSLNSFGLLLNIPRDRGTNPPILATRTDTGERISLDSGGKPVVIKPIITDKLADKEQPSLYISAKDKPQMREILTGLKRKYPLLNVEELVNSAVARQEDIPPVIINLSFGEEEFRSVCKMAINFYMYHDGERDLISHLIPYIKDGCENQYVGYYYPDELIAASNSSESFIHTLYIEGNPQEKILYGYIELYSAFRLIILLSDSYEGDFFQKVYSFNVLSREEMEKEININVSRKEILNLVNNPEPPLKKIESAIKVLVDAIKLNQINKAINKDIEDFSQNIPEGTIVDGKMLQELFSKLKLSKTIFPA</sequence>
<dbReference type="Pfam" id="PF14279">
    <property type="entry name" value="HNH_5"/>
    <property type="match status" value="1"/>
</dbReference>
<keyword evidence="3" id="KW-1185">Reference proteome</keyword>
<accession>A0A2G4F5C2</accession>
<gene>
    <name evidence="2" type="ORF">CP500_002545</name>
</gene>
<dbReference type="Proteomes" id="UP000226442">
    <property type="component" value="Unassembled WGS sequence"/>
</dbReference>
<name>A0A2G4F5C2_9CYAN</name>
<proteinExistence type="predicted"/>
<protein>
    <submittedName>
        <fullName evidence="2">HNH endonuclease</fullName>
    </submittedName>
</protein>